<dbReference type="PANTHER" id="PTHR24414">
    <property type="entry name" value="F-BOX/KELCH-REPEAT PROTEIN SKIP4"/>
    <property type="match status" value="1"/>
</dbReference>
<gene>
    <name evidence="3" type="ORF">V5N11_016690</name>
</gene>
<dbReference type="Gene3D" id="1.20.1280.50">
    <property type="match status" value="1"/>
</dbReference>
<protein>
    <submittedName>
        <fullName evidence="3">F-box/kelch-repeat protein</fullName>
    </submittedName>
</protein>
<organism evidence="3 4">
    <name type="scientific">Cardamine amara subsp. amara</name>
    <dbReference type="NCBI Taxonomy" id="228776"/>
    <lineage>
        <taxon>Eukaryota</taxon>
        <taxon>Viridiplantae</taxon>
        <taxon>Streptophyta</taxon>
        <taxon>Embryophyta</taxon>
        <taxon>Tracheophyta</taxon>
        <taxon>Spermatophyta</taxon>
        <taxon>Magnoliopsida</taxon>
        <taxon>eudicotyledons</taxon>
        <taxon>Gunneridae</taxon>
        <taxon>Pentapetalae</taxon>
        <taxon>rosids</taxon>
        <taxon>malvids</taxon>
        <taxon>Brassicales</taxon>
        <taxon>Brassicaceae</taxon>
        <taxon>Cardamineae</taxon>
        <taxon>Cardamine</taxon>
    </lineage>
</organism>
<dbReference type="Pfam" id="PF00646">
    <property type="entry name" value="F-box"/>
    <property type="match status" value="1"/>
</dbReference>
<proteinExistence type="predicted"/>
<dbReference type="EMBL" id="JBANAX010000877">
    <property type="protein sequence ID" value="KAL1190306.1"/>
    <property type="molecule type" value="Genomic_DNA"/>
</dbReference>
<dbReference type="InterPro" id="IPR050354">
    <property type="entry name" value="F-box/kelch-repeat_ARATH"/>
</dbReference>
<dbReference type="SMART" id="SM00612">
    <property type="entry name" value="Kelch"/>
    <property type="match status" value="2"/>
</dbReference>
<dbReference type="SUPFAM" id="SSF117281">
    <property type="entry name" value="Kelch motif"/>
    <property type="match status" value="1"/>
</dbReference>
<dbReference type="Pfam" id="PF25210">
    <property type="entry name" value="Kelch_FKB95"/>
    <property type="match status" value="1"/>
</dbReference>
<evidence type="ECO:0000313" key="4">
    <source>
        <dbReference type="Proteomes" id="UP001558713"/>
    </source>
</evidence>
<accession>A0ABD0ZUI3</accession>
<sequence length="384" mass="43344">MSSPEKKRKKKKTTSTNNPSPESSPIASLPDDLLLSIFARLSRLYYPSLSLVSKTFRSLLASPELYKTRSFLGRTESCFYMCLVFPSEPNRRWFTLCRKPNRTSTKKKKSNGHVMAAIPIPHSPPGQWLGLVAVGSDIYNIGGGSIYEEYSSSVSILDCRSHTWREGPSMLVKRNCPAANVFDGKIYIAGGCEDNSSSNWMEVFDIKTQTWKPVMNPIAERCESIICKSAVIDEAICVFGHKGVAYNPKEDRWEAIAELNYLDLGWIWFTYSVIDKVLFCYSSLDGMKWYDSKIGNWKMLKGLKGLPKFADHCRVKLADYGAKMAVLWDKYLPSSGYQNKTIWCAVIALERRNTQEMWGKVECLDAVLTVPKSYEFVGALSATL</sequence>
<dbReference type="SMART" id="SM00256">
    <property type="entry name" value="FBOX"/>
    <property type="match status" value="1"/>
</dbReference>
<dbReference type="Proteomes" id="UP001558713">
    <property type="component" value="Unassembled WGS sequence"/>
</dbReference>
<name>A0ABD0ZUI3_CARAN</name>
<dbReference type="InterPro" id="IPR057499">
    <property type="entry name" value="Kelch_FKB95"/>
</dbReference>
<dbReference type="Gene3D" id="2.120.10.80">
    <property type="entry name" value="Kelch-type beta propeller"/>
    <property type="match status" value="1"/>
</dbReference>
<feature type="compositionally biased region" description="Basic residues" evidence="1">
    <location>
        <begin position="1"/>
        <end position="13"/>
    </location>
</feature>
<reference evidence="3 4" key="1">
    <citation type="submission" date="2024-04" db="EMBL/GenBank/DDBJ databases">
        <title>Genome assembly C_amara_ONT_v2.</title>
        <authorList>
            <person name="Yant L."/>
            <person name="Moore C."/>
            <person name="Slenker M."/>
        </authorList>
    </citation>
    <scope>NUCLEOTIDE SEQUENCE [LARGE SCALE GENOMIC DNA]</scope>
    <source>
        <tissue evidence="3">Leaf</tissue>
    </source>
</reference>
<feature type="region of interest" description="Disordered" evidence="1">
    <location>
        <begin position="1"/>
        <end position="26"/>
    </location>
</feature>
<feature type="domain" description="F-box" evidence="2">
    <location>
        <begin position="23"/>
        <end position="69"/>
    </location>
</feature>
<dbReference type="PANTHER" id="PTHR24414:SF184">
    <property type="entry name" value="GALACTOSE OXIDASE_KELCH REPEAT SUPERFAMILY PROTEIN"/>
    <property type="match status" value="1"/>
</dbReference>
<evidence type="ECO:0000259" key="2">
    <source>
        <dbReference type="PROSITE" id="PS50181"/>
    </source>
</evidence>
<dbReference type="AlphaFoldDB" id="A0ABD0ZUI3"/>
<dbReference type="CDD" id="cd22152">
    <property type="entry name" value="F-box_AtAFR-like"/>
    <property type="match status" value="1"/>
</dbReference>
<dbReference type="InterPro" id="IPR015915">
    <property type="entry name" value="Kelch-typ_b-propeller"/>
</dbReference>
<dbReference type="InterPro" id="IPR036047">
    <property type="entry name" value="F-box-like_dom_sf"/>
</dbReference>
<comment type="caution">
    <text evidence="3">The sequence shown here is derived from an EMBL/GenBank/DDBJ whole genome shotgun (WGS) entry which is preliminary data.</text>
</comment>
<evidence type="ECO:0000313" key="3">
    <source>
        <dbReference type="EMBL" id="KAL1190306.1"/>
    </source>
</evidence>
<feature type="compositionally biased region" description="Low complexity" evidence="1">
    <location>
        <begin position="14"/>
        <end position="25"/>
    </location>
</feature>
<evidence type="ECO:0000256" key="1">
    <source>
        <dbReference type="SAM" id="MobiDB-lite"/>
    </source>
</evidence>
<keyword evidence="4" id="KW-1185">Reference proteome</keyword>
<dbReference type="InterPro" id="IPR001810">
    <property type="entry name" value="F-box_dom"/>
</dbReference>
<dbReference type="SUPFAM" id="SSF81383">
    <property type="entry name" value="F-box domain"/>
    <property type="match status" value="1"/>
</dbReference>
<dbReference type="InterPro" id="IPR006652">
    <property type="entry name" value="Kelch_1"/>
</dbReference>
<dbReference type="PROSITE" id="PS50181">
    <property type="entry name" value="FBOX"/>
    <property type="match status" value="1"/>
</dbReference>